<evidence type="ECO:0000256" key="15">
    <source>
        <dbReference type="ARBA" id="ARBA00023167"/>
    </source>
</evidence>
<dbReference type="EMBL" id="FNHQ01000017">
    <property type="protein sequence ID" value="SDM93311.1"/>
    <property type="molecule type" value="Genomic_DNA"/>
</dbReference>
<dbReference type="Gene3D" id="3.20.20.330">
    <property type="entry name" value="Homocysteine-binding-like domain"/>
    <property type="match status" value="1"/>
</dbReference>
<evidence type="ECO:0000313" key="24">
    <source>
        <dbReference type="EMBL" id="SDM93311.1"/>
    </source>
</evidence>
<feature type="binding site" evidence="19">
    <location>
        <position position="263"/>
    </location>
    <ligand>
        <name>Zn(2+)</name>
        <dbReference type="ChEBI" id="CHEBI:29105"/>
    </ligand>
</feature>
<dbReference type="GO" id="GO:0032259">
    <property type="term" value="P:methylation"/>
    <property type="evidence" value="ECO:0007669"/>
    <property type="project" value="UniProtKB-KW"/>
</dbReference>
<dbReference type="GO" id="GO:0008705">
    <property type="term" value="F:methionine synthase activity"/>
    <property type="evidence" value="ECO:0007669"/>
    <property type="project" value="UniProtKB-EC"/>
</dbReference>
<evidence type="ECO:0000259" key="20">
    <source>
        <dbReference type="PROSITE" id="PS50970"/>
    </source>
</evidence>
<evidence type="ECO:0000256" key="7">
    <source>
        <dbReference type="ARBA" id="ARBA00013998"/>
    </source>
</evidence>
<dbReference type="InterPro" id="IPR000489">
    <property type="entry name" value="Pterin-binding_dom"/>
</dbReference>
<proteinExistence type="inferred from homology"/>
<dbReference type="InterPro" id="IPR036589">
    <property type="entry name" value="HCY_dom_sf"/>
</dbReference>
<dbReference type="PIRSF" id="PIRSF037472">
    <property type="entry name" value="DHPS_mtfrase"/>
    <property type="match status" value="1"/>
</dbReference>
<evidence type="ECO:0000256" key="3">
    <source>
        <dbReference type="ARBA" id="ARBA00001956"/>
    </source>
</evidence>
<name>A0A1G9X9W6_9FIRM</name>
<dbReference type="PANTHER" id="PTHR45833">
    <property type="entry name" value="METHIONINE SYNTHASE"/>
    <property type="match status" value="1"/>
</dbReference>
<evidence type="ECO:0000256" key="9">
    <source>
        <dbReference type="ARBA" id="ARBA00022605"/>
    </source>
</evidence>
<dbReference type="Gene3D" id="1.10.1240.10">
    <property type="entry name" value="Methionine synthase domain"/>
    <property type="match status" value="1"/>
</dbReference>
<evidence type="ECO:0000259" key="22">
    <source>
        <dbReference type="PROSITE" id="PS51332"/>
    </source>
</evidence>
<evidence type="ECO:0000313" key="25">
    <source>
        <dbReference type="Proteomes" id="UP000199309"/>
    </source>
</evidence>
<dbReference type="PANTHER" id="PTHR45833:SF1">
    <property type="entry name" value="METHIONINE SYNTHASE"/>
    <property type="match status" value="1"/>
</dbReference>
<keyword evidence="13 19" id="KW-0479">Metal-binding</keyword>
<dbReference type="PROSITE" id="PS51332">
    <property type="entry name" value="B12_BINDING"/>
    <property type="match status" value="1"/>
</dbReference>
<dbReference type="PROSITE" id="PS51337">
    <property type="entry name" value="B12_BINDING_NTER"/>
    <property type="match status" value="1"/>
</dbReference>
<dbReference type="SUPFAM" id="SSF51717">
    <property type="entry name" value="Dihydropteroate synthetase-like"/>
    <property type="match status" value="1"/>
</dbReference>
<comment type="cofactor">
    <cofactor evidence="2 19">
        <name>Zn(2+)</name>
        <dbReference type="ChEBI" id="CHEBI:29105"/>
    </cofactor>
</comment>
<dbReference type="EC" id="2.1.1.13" evidence="6"/>
<dbReference type="PROSITE" id="PS50972">
    <property type="entry name" value="PTERIN_BINDING"/>
    <property type="match status" value="1"/>
</dbReference>
<evidence type="ECO:0000256" key="14">
    <source>
        <dbReference type="ARBA" id="ARBA00022833"/>
    </source>
</evidence>
<dbReference type="STRING" id="349095.SAMN05660299_01780"/>
<dbReference type="OrthoDB" id="9803687at2"/>
<protein>
    <recommendedName>
        <fullName evidence="7">Methionine synthase</fullName>
        <ecNumber evidence="6">2.1.1.13</ecNumber>
    </recommendedName>
    <alternativeName>
        <fullName evidence="18">5-methyltetrahydrofolate--homocysteine methyltransferase</fullName>
    </alternativeName>
</protein>
<dbReference type="InterPro" id="IPR017215">
    <property type="entry name" value="MetH_bac"/>
</dbReference>
<feature type="domain" description="B12-binding" evidence="22">
    <location>
        <begin position="672"/>
        <end position="795"/>
    </location>
</feature>
<dbReference type="RefSeq" id="WP_091650777.1">
    <property type="nucleotide sequence ID" value="NZ_FNHQ01000017.1"/>
</dbReference>
<dbReference type="SUPFAM" id="SSF47644">
    <property type="entry name" value="Methionine synthase domain"/>
    <property type="match status" value="1"/>
</dbReference>
<keyword evidence="12" id="KW-0949">S-adenosyl-L-methionine</keyword>
<evidence type="ECO:0000256" key="2">
    <source>
        <dbReference type="ARBA" id="ARBA00001947"/>
    </source>
</evidence>
<dbReference type="InterPro" id="IPR003726">
    <property type="entry name" value="HCY_dom"/>
</dbReference>
<dbReference type="InterPro" id="IPR036594">
    <property type="entry name" value="Meth_synthase_dom"/>
</dbReference>
<dbReference type="InterPro" id="IPR006158">
    <property type="entry name" value="Cobalamin-bd"/>
</dbReference>
<evidence type="ECO:0000259" key="23">
    <source>
        <dbReference type="PROSITE" id="PS51337"/>
    </source>
</evidence>
<gene>
    <name evidence="24" type="ORF">SAMN05660299_01780</name>
</gene>
<dbReference type="AlphaFoldDB" id="A0A1G9X9W6"/>
<evidence type="ECO:0000256" key="19">
    <source>
        <dbReference type="PROSITE-ProRule" id="PRU00333"/>
    </source>
</evidence>
<dbReference type="InterPro" id="IPR050554">
    <property type="entry name" value="Met_Synthase/Corrinoid"/>
</dbReference>
<comment type="catalytic activity">
    <reaction evidence="1">
        <text>(6S)-5-methyl-5,6,7,8-tetrahydrofolate + L-homocysteine = (6S)-5,6,7,8-tetrahydrofolate + L-methionine</text>
        <dbReference type="Rhea" id="RHEA:11172"/>
        <dbReference type="ChEBI" id="CHEBI:18608"/>
        <dbReference type="ChEBI" id="CHEBI:57453"/>
        <dbReference type="ChEBI" id="CHEBI:57844"/>
        <dbReference type="ChEBI" id="CHEBI:58199"/>
        <dbReference type="EC" id="2.1.1.13"/>
    </reaction>
</comment>
<reference evidence="24 25" key="1">
    <citation type="submission" date="2016-10" db="EMBL/GenBank/DDBJ databases">
        <authorList>
            <person name="de Groot N.N."/>
        </authorList>
    </citation>
    <scope>NUCLEOTIDE SEQUENCE [LARGE SCALE GENOMIC DNA]</scope>
    <source>
        <strain evidence="24 25">DSM 16981</strain>
    </source>
</reference>
<feature type="binding site" evidence="19">
    <location>
        <position position="264"/>
    </location>
    <ligand>
        <name>Zn(2+)</name>
        <dbReference type="ChEBI" id="CHEBI:29105"/>
    </ligand>
</feature>
<dbReference type="Proteomes" id="UP000199309">
    <property type="component" value="Unassembled WGS sequence"/>
</dbReference>
<dbReference type="Pfam" id="PF00809">
    <property type="entry name" value="Pterin_bind"/>
    <property type="match status" value="1"/>
</dbReference>
<dbReference type="SMART" id="SM01018">
    <property type="entry name" value="B12-binding_2"/>
    <property type="match status" value="1"/>
</dbReference>
<dbReference type="Pfam" id="PF02574">
    <property type="entry name" value="S-methyl_trans"/>
    <property type="match status" value="1"/>
</dbReference>
<evidence type="ECO:0000256" key="6">
    <source>
        <dbReference type="ARBA" id="ARBA00012032"/>
    </source>
</evidence>
<keyword evidence="25" id="KW-1185">Reference proteome</keyword>
<dbReference type="InterPro" id="IPR036724">
    <property type="entry name" value="Cobalamin-bd_sf"/>
</dbReference>
<keyword evidence="16" id="KW-0170">Cobalt</keyword>
<evidence type="ECO:0000256" key="17">
    <source>
        <dbReference type="ARBA" id="ARBA00025552"/>
    </source>
</evidence>
<dbReference type="SUPFAM" id="SSF82282">
    <property type="entry name" value="Homocysteine S-methyltransferase"/>
    <property type="match status" value="1"/>
</dbReference>
<evidence type="ECO:0000256" key="12">
    <source>
        <dbReference type="ARBA" id="ARBA00022691"/>
    </source>
</evidence>
<feature type="domain" description="Pterin-binding" evidence="21">
    <location>
        <begin position="310"/>
        <end position="554"/>
    </location>
</feature>
<feature type="binding site" evidence="19">
    <location>
        <position position="198"/>
    </location>
    <ligand>
        <name>Zn(2+)</name>
        <dbReference type="ChEBI" id="CHEBI:29105"/>
    </ligand>
</feature>
<dbReference type="Pfam" id="PF02607">
    <property type="entry name" value="B12-binding_2"/>
    <property type="match status" value="1"/>
</dbReference>
<dbReference type="UniPathway" id="UPA00051">
    <property type="reaction ID" value="UER00081"/>
</dbReference>
<evidence type="ECO:0000256" key="8">
    <source>
        <dbReference type="ARBA" id="ARBA00022603"/>
    </source>
</evidence>
<dbReference type="GO" id="GO:0005829">
    <property type="term" value="C:cytosol"/>
    <property type="evidence" value="ECO:0007669"/>
    <property type="project" value="TreeGrafter"/>
</dbReference>
<dbReference type="InterPro" id="IPR011005">
    <property type="entry name" value="Dihydropteroate_synth-like_sf"/>
</dbReference>
<keyword evidence="8 19" id="KW-0489">Methyltransferase</keyword>
<feature type="domain" description="B12-binding N-terminal" evidence="23">
    <location>
        <begin position="577"/>
        <end position="671"/>
    </location>
</feature>
<dbReference type="InterPro" id="IPR003759">
    <property type="entry name" value="Cbl-bd_cap"/>
</dbReference>
<dbReference type="GO" id="GO:0046653">
    <property type="term" value="P:tetrahydrofolate metabolic process"/>
    <property type="evidence" value="ECO:0007669"/>
    <property type="project" value="TreeGrafter"/>
</dbReference>
<accession>A0A1G9X9W6</accession>
<keyword evidence="10" id="KW-0846">Cobalamin</keyword>
<keyword evidence="15" id="KW-0486">Methionine biosynthesis</keyword>
<comment type="similarity">
    <text evidence="5">Belongs to the vitamin-B12 dependent methionine synthase family.</text>
</comment>
<evidence type="ECO:0000256" key="5">
    <source>
        <dbReference type="ARBA" id="ARBA00010398"/>
    </source>
</evidence>
<dbReference type="SUPFAM" id="SSF52242">
    <property type="entry name" value="Cobalamin (vitamin B12)-binding domain"/>
    <property type="match status" value="1"/>
</dbReference>
<evidence type="ECO:0000256" key="1">
    <source>
        <dbReference type="ARBA" id="ARBA00001700"/>
    </source>
</evidence>
<comment type="pathway">
    <text evidence="4">Amino-acid biosynthesis; L-methionine biosynthesis via de novo pathway; L-methionine from L-homocysteine (MetH route): step 1/1.</text>
</comment>
<dbReference type="Gene3D" id="3.40.50.280">
    <property type="entry name" value="Cobalamin-binding domain"/>
    <property type="match status" value="1"/>
</dbReference>
<evidence type="ECO:0000256" key="16">
    <source>
        <dbReference type="ARBA" id="ARBA00023285"/>
    </source>
</evidence>
<dbReference type="CDD" id="cd02070">
    <property type="entry name" value="corrinoid_protein_B12-BD"/>
    <property type="match status" value="1"/>
</dbReference>
<dbReference type="GO" id="GO:0046872">
    <property type="term" value="F:metal ion binding"/>
    <property type="evidence" value="ECO:0007669"/>
    <property type="project" value="UniProtKB-KW"/>
</dbReference>
<evidence type="ECO:0000256" key="11">
    <source>
        <dbReference type="ARBA" id="ARBA00022679"/>
    </source>
</evidence>
<keyword evidence="9" id="KW-0028">Amino-acid biosynthesis</keyword>
<dbReference type="GO" id="GO:0050667">
    <property type="term" value="P:homocysteine metabolic process"/>
    <property type="evidence" value="ECO:0007669"/>
    <property type="project" value="TreeGrafter"/>
</dbReference>
<evidence type="ECO:0000256" key="18">
    <source>
        <dbReference type="ARBA" id="ARBA00031040"/>
    </source>
</evidence>
<comment type="function">
    <text evidence="17">Catalyzes the transfer of a methyl group from methyl-cobalamin to homocysteine, yielding enzyme-bound cob(I)alamin and methionine. Subsequently, remethylates the cofactor using methyltetrahydrofolate.</text>
</comment>
<keyword evidence="11 19" id="KW-0808">Transferase</keyword>
<dbReference type="Pfam" id="PF02310">
    <property type="entry name" value="B12-binding"/>
    <property type="match status" value="1"/>
</dbReference>
<organism evidence="24 25">
    <name type="scientific">Megasphaera paucivorans</name>
    <dbReference type="NCBI Taxonomy" id="349095"/>
    <lineage>
        <taxon>Bacteria</taxon>
        <taxon>Bacillati</taxon>
        <taxon>Bacillota</taxon>
        <taxon>Negativicutes</taxon>
        <taxon>Veillonellales</taxon>
        <taxon>Veillonellaceae</taxon>
        <taxon>Megasphaera</taxon>
    </lineage>
</organism>
<sequence>MFLLDGAMGTLLQQQGYLRPGDCPELSNIEHPQAIENIHRSYIKAGSDLIQTNTFGANRIKLNEYGCADKVKEICRAAVFNAKKAVDGTNTRILGDMGPTGKFIFPLGDTDFEDVYQAYYEQASILAESGVDLLLIQTIIDIQEMRAAILAAKEAAPNIPIMCEFSFSEDGRTITGTTPEAAAVLLESLGASIIGANCSLGPDKLIPLISRMSAVSNLPLVIQPNAGLPKLIDGKTVFPLHPNDMAEYVQAMVNSGATYIGGCCGTSPEHLAAMRQALDRAVPYKRKVITPPTALTSRTSIVYIGEGHPPVIIGERINPTGRKTLQKDLQEKNLVPIKTEALNQVKAGAHLLDINMGVPDVDQAALMENVVKELSMLVDTPLIIDATSPSVLEKALRIYPGRTLINSVNADSAQMSAIFPIAKKYGAALLCLPIGSKGIPESAADRLTLIKKIYNAALQTGLRHEDLLADPLVLTAAASTNAPKETLQTLRTYKETLKIPTVMGLSNISFGLPGRSGLNANFLAMALAFGLNAPIMNPLQSDLIDAYVRSLLLLGYDSAAHNYITRFQNQPIENQHQLKNNETLSPLKKIQQAVRDGSKEEIGSLLNEALNAGIDPMVITNDGLTAAMTAIGEEYGKGRCYLPQVMIAAETMQAAFIALKKALPGKFNITRKGPFVIATVKGDVHDLGKNIVIALLENSGYEVIDLGKDVSPEKIVSAVHQSKAPLVGLSALMTTTMPQIDITIQALKKENLTVKIIVGGAVLTSEYAQKAGADAYASNATDTVRLANILMGENQ</sequence>
<dbReference type="GO" id="GO:0031419">
    <property type="term" value="F:cobalamin binding"/>
    <property type="evidence" value="ECO:0007669"/>
    <property type="project" value="UniProtKB-KW"/>
</dbReference>
<feature type="domain" description="Hcy-binding" evidence="20">
    <location>
        <begin position="1"/>
        <end position="278"/>
    </location>
</feature>
<comment type="cofactor">
    <cofactor evidence="3">
        <name>methylcob(III)alamin</name>
        <dbReference type="ChEBI" id="CHEBI:28115"/>
    </cofactor>
</comment>
<evidence type="ECO:0000256" key="13">
    <source>
        <dbReference type="ARBA" id="ARBA00022723"/>
    </source>
</evidence>
<evidence type="ECO:0000259" key="21">
    <source>
        <dbReference type="PROSITE" id="PS50972"/>
    </source>
</evidence>
<evidence type="ECO:0000256" key="10">
    <source>
        <dbReference type="ARBA" id="ARBA00022628"/>
    </source>
</evidence>
<dbReference type="PROSITE" id="PS50970">
    <property type="entry name" value="HCY"/>
    <property type="match status" value="1"/>
</dbReference>
<dbReference type="Gene3D" id="3.20.20.20">
    <property type="entry name" value="Dihydropteroate synthase-like"/>
    <property type="match status" value="1"/>
</dbReference>
<keyword evidence="14 19" id="KW-0862">Zinc</keyword>
<evidence type="ECO:0000256" key="4">
    <source>
        <dbReference type="ARBA" id="ARBA00005178"/>
    </source>
</evidence>